<evidence type="ECO:0000313" key="1">
    <source>
        <dbReference type="EMBL" id="SFD83967.1"/>
    </source>
</evidence>
<name>A0A1I1VLS9_9BURK</name>
<organism evidence="1 2">
    <name type="scientific">Massilia yuzhufengensis</name>
    <dbReference type="NCBI Taxonomy" id="1164594"/>
    <lineage>
        <taxon>Bacteria</taxon>
        <taxon>Pseudomonadati</taxon>
        <taxon>Pseudomonadota</taxon>
        <taxon>Betaproteobacteria</taxon>
        <taxon>Burkholderiales</taxon>
        <taxon>Oxalobacteraceae</taxon>
        <taxon>Telluria group</taxon>
        <taxon>Massilia</taxon>
    </lineage>
</organism>
<dbReference type="AlphaFoldDB" id="A0A1I1VLS9"/>
<dbReference type="Proteomes" id="UP000198639">
    <property type="component" value="Unassembled WGS sequence"/>
</dbReference>
<dbReference type="EMBL" id="FOLD01000040">
    <property type="protein sequence ID" value="SFD83967.1"/>
    <property type="molecule type" value="Genomic_DNA"/>
</dbReference>
<dbReference type="RefSeq" id="WP_177207869.1">
    <property type="nucleotide sequence ID" value="NZ_FOLD01000040.1"/>
</dbReference>
<protein>
    <submittedName>
        <fullName evidence="1">Uncharacterized protein</fullName>
    </submittedName>
</protein>
<keyword evidence="2" id="KW-1185">Reference proteome</keyword>
<gene>
    <name evidence="1" type="ORF">SAMN05216204_14039</name>
</gene>
<reference evidence="2" key="1">
    <citation type="submission" date="2016-10" db="EMBL/GenBank/DDBJ databases">
        <authorList>
            <person name="Varghese N."/>
            <person name="Submissions S."/>
        </authorList>
    </citation>
    <scope>NUCLEOTIDE SEQUENCE [LARGE SCALE GENOMIC DNA]</scope>
    <source>
        <strain evidence="2">CGMCC 1.12041</strain>
    </source>
</reference>
<proteinExistence type="predicted"/>
<sequence>MKTFHVTVQTGTAPYVYSALAASAGQAAEDAASRFADVPCGITVTSCEVQ</sequence>
<evidence type="ECO:0000313" key="2">
    <source>
        <dbReference type="Proteomes" id="UP000198639"/>
    </source>
</evidence>
<dbReference type="STRING" id="1164594.SAMN05216204_14039"/>
<accession>A0A1I1VLS9</accession>